<dbReference type="Gene3D" id="1.10.287.110">
    <property type="entry name" value="DnaJ domain"/>
    <property type="match status" value="1"/>
</dbReference>
<dbReference type="GO" id="GO:0042026">
    <property type="term" value="P:protein refolding"/>
    <property type="evidence" value="ECO:0007669"/>
    <property type="project" value="TreeGrafter"/>
</dbReference>
<dbReference type="GO" id="GO:0005737">
    <property type="term" value="C:cytoplasm"/>
    <property type="evidence" value="ECO:0007669"/>
    <property type="project" value="TreeGrafter"/>
</dbReference>
<dbReference type="CDD" id="cd10747">
    <property type="entry name" value="DnaJ_C"/>
    <property type="match status" value="1"/>
</dbReference>
<dbReference type="Pfam" id="PF01556">
    <property type="entry name" value="DnaJ_C"/>
    <property type="match status" value="1"/>
</dbReference>
<dbReference type="InterPro" id="IPR036869">
    <property type="entry name" value="J_dom_sf"/>
</dbReference>
<dbReference type="GO" id="GO:0051082">
    <property type="term" value="F:unfolded protein binding"/>
    <property type="evidence" value="ECO:0007669"/>
    <property type="project" value="InterPro"/>
</dbReference>
<dbReference type="SUPFAM" id="SSF46565">
    <property type="entry name" value="Chaperone J-domain"/>
    <property type="match status" value="1"/>
</dbReference>
<sequence length="306" mass="34199">MDYIDYYKILGVPKDASAEDIKKAYRKLARKHHPDLNPNDPQAGKTFQQINEANEVLSDPENRKKYDQYGADWKHADQFEEARRQQQASGGARGNPFGAGGSGGYQSFNEEDGDFSDFFNSMFGNRGAGGRQARFKGQDYRASMQVNLSDAYKTHKQTFTVNGKNIRITIPAGIEDGQEIKIAGFGSPGANGGPNGDLYITFAIHNDTAFVRKGNDLYTDIPLDLYKALLGGEETIDTLDGKVKLKVAPETQSGTRVRLKGKGFPVYKQEGTFGDLYITYQVQIPKNLTEREKELFKELAEERQKR</sequence>
<dbReference type="Gene3D" id="2.60.260.20">
    <property type="entry name" value="Urease metallochaperone UreE, N-terminal domain"/>
    <property type="match status" value="2"/>
</dbReference>
<gene>
    <name evidence="4" type="ORF">SAMN05660461_5841</name>
</gene>
<dbReference type="PRINTS" id="PR00625">
    <property type="entry name" value="JDOMAIN"/>
</dbReference>
<dbReference type="PROSITE" id="PS50076">
    <property type="entry name" value="DNAJ_2"/>
    <property type="match status" value="1"/>
</dbReference>
<dbReference type="SMART" id="SM00271">
    <property type="entry name" value="DnaJ"/>
    <property type="match status" value="1"/>
</dbReference>
<evidence type="ECO:0000256" key="1">
    <source>
        <dbReference type="ARBA" id="ARBA00023186"/>
    </source>
</evidence>
<dbReference type="PANTHER" id="PTHR43096:SF52">
    <property type="entry name" value="DNAJ HOMOLOG 1, MITOCHONDRIAL-RELATED"/>
    <property type="match status" value="1"/>
</dbReference>
<dbReference type="InterPro" id="IPR002939">
    <property type="entry name" value="DnaJ_C"/>
</dbReference>
<keyword evidence="5" id="KW-1185">Reference proteome</keyword>
<evidence type="ECO:0000259" key="3">
    <source>
        <dbReference type="PROSITE" id="PS50076"/>
    </source>
</evidence>
<dbReference type="PROSITE" id="PS00636">
    <property type="entry name" value="DNAJ_1"/>
    <property type="match status" value="1"/>
</dbReference>
<keyword evidence="1" id="KW-0143">Chaperone</keyword>
<dbReference type="CDD" id="cd06257">
    <property type="entry name" value="DnaJ"/>
    <property type="match status" value="1"/>
</dbReference>
<reference evidence="4 5" key="1">
    <citation type="submission" date="2017-02" db="EMBL/GenBank/DDBJ databases">
        <authorList>
            <person name="Peterson S.W."/>
        </authorList>
    </citation>
    <scope>NUCLEOTIDE SEQUENCE [LARGE SCALE GENOMIC DNA]</scope>
    <source>
        <strain evidence="4 5">DSM 18108</strain>
    </source>
</reference>
<name>A0A1T5PBA1_9BACT</name>
<dbReference type="STRING" id="393003.SAMN05660461_5841"/>
<organism evidence="4 5">
    <name type="scientific">Chitinophaga ginsengisegetis</name>
    <dbReference type="NCBI Taxonomy" id="393003"/>
    <lineage>
        <taxon>Bacteria</taxon>
        <taxon>Pseudomonadati</taxon>
        <taxon>Bacteroidota</taxon>
        <taxon>Chitinophagia</taxon>
        <taxon>Chitinophagales</taxon>
        <taxon>Chitinophagaceae</taxon>
        <taxon>Chitinophaga</taxon>
    </lineage>
</organism>
<dbReference type="InterPro" id="IPR018253">
    <property type="entry name" value="DnaJ_domain_CS"/>
</dbReference>
<dbReference type="Pfam" id="PF00226">
    <property type="entry name" value="DnaJ"/>
    <property type="match status" value="1"/>
</dbReference>
<proteinExistence type="predicted"/>
<feature type="compositionally biased region" description="Gly residues" evidence="2">
    <location>
        <begin position="91"/>
        <end position="104"/>
    </location>
</feature>
<dbReference type="RefSeq" id="WP_079473081.1">
    <property type="nucleotide sequence ID" value="NZ_FUZZ01000005.1"/>
</dbReference>
<dbReference type="InterPro" id="IPR001623">
    <property type="entry name" value="DnaJ_domain"/>
</dbReference>
<dbReference type="InterPro" id="IPR008971">
    <property type="entry name" value="HSP40/DnaJ_pept-bd"/>
</dbReference>
<evidence type="ECO:0000256" key="2">
    <source>
        <dbReference type="SAM" id="MobiDB-lite"/>
    </source>
</evidence>
<feature type="domain" description="J" evidence="3">
    <location>
        <begin position="5"/>
        <end position="70"/>
    </location>
</feature>
<evidence type="ECO:0000313" key="4">
    <source>
        <dbReference type="EMBL" id="SKD09942.1"/>
    </source>
</evidence>
<dbReference type="FunFam" id="2.60.260.20:FF:000013">
    <property type="entry name" value="DnaJ subfamily B member 11"/>
    <property type="match status" value="1"/>
</dbReference>
<dbReference type="EMBL" id="FUZZ01000005">
    <property type="protein sequence ID" value="SKD09942.1"/>
    <property type="molecule type" value="Genomic_DNA"/>
</dbReference>
<dbReference type="Proteomes" id="UP000190166">
    <property type="component" value="Unassembled WGS sequence"/>
</dbReference>
<keyword evidence="4" id="KW-0238">DNA-binding</keyword>
<feature type="region of interest" description="Disordered" evidence="2">
    <location>
        <begin position="81"/>
        <end position="106"/>
    </location>
</feature>
<dbReference type="GO" id="GO:0003677">
    <property type="term" value="F:DNA binding"/>
    <property type="evidence" value="ECO:0007669"/>
    <property type="project" value="UniProtKB-KW"/>
</dbReference>
<dbReference type="SUPFAM" id="SSF49493">
    <property type="entry name" value="HSP40/DnaJ peptide-binding domain"/>
    <property type="match status" value="2"/>
</dbReference>
<evidence type="ECO:0000313" key="5">
    <source>
        <dbReference type="Proteomes" id="UP000190166"/>
    </source>
</evidence>
<accession>A0A1T5PBA1</accession>
<dbReference type="PANTHER" id="PTHR43096">
    <property type="entry name" value="DNAJ HOMOLOG 1, MITOCHONDRIAL-RELATED"/>
    <property type="match status" value="1"/>
</dbReference>
<protein>
    <submittedName>
        <fullName evidence="4">Curved DNA-binding protein</fullName>
    </submittedName>
</protein>
<dbReference type="AlphaFoldDB" id="A0A1T5PBA1"/>